<protein>
    <submittedName>
        <fullName evidence="2">Uncharacterized protein</fullName>
    </submittedName>
</protein>
<feature type="region of interest" description="Disordered" evidence="1">
    <location>
        <begin position="1"/>
        <end position="31"/>
    </location>
</feature>
<evidence type="ECO:0000256" key="1">
    <source>
        <dbReference type="SAM" id="MobiDB-lite"/>
    </source>
</evidence>
<proteinExistence type="predicted"/>
<gene>
    <name evidence="2" type="ORF">DPMN_084343</name>
</gene>
<feature type="compositionally biased region" description="Polar residues" evidence="1">
    <location>
        <begin position="17"/>
        <end position="26"/>
    </location>
</feature>
<evidence type="ECO:0000313" key="2">
    <source>
        <dbReference type="EMBL" id="KAH3696863.1"/>
    </source>
</evidence>
<keyword evidence="3" id="KW-1185">Reference proteome</keyword>
<comment type="caution">
    <text evidence="2">The sequence shown here is derived from an EMBL/GenBank/DDBJ whole genome shotgun (WGS) entry which is preliminary data.</text>
</comment>
<name>A0A9D4BKS3_DREPO</name>
<organism evidence="2 3">
    <name type="scientific">Dreissena polymorpha</name>
    <name type="common">Zebra mussel</name>
    <name type="synonym">Mytilus polymorpha</name>
    <dbReference type="NCBI Taxonomy" id="45954"/>
    <lineage>
        <taxon>Eukaryota</taxon>
        <taxon>Metazoa</taxon>
        <taxon>Spiralia</taxon>
        <taxon>Lophotrochozoa</taxon>
        <taxon>Mollusca</taxon>
        <taxon>Bivalvia</taxon>
        <taxon>Autobranchia</taxon>
        <taxon>Heteroconchia</taxon>
        <taxon>Euheterodonta</taxon>
        <taxon>Imparidentia</taxon>
        <taxon>Neoheterodontei</taxon>
        <taxon>Myida</taxon>
        <taxon>Dreissenoidea</taxon>
        <taxon>Dreissenidae</taxon>
        <taxon>Dreissena</taxon>
    </lineage>
</organism>
<dbReference type="EMBL" id="JAIWYP010000016">
    <property type="protein sequence ID" value="KAH3696863.1"/>
    <property type="molecule type" value="Genomic_DNA"/>
</dbReference>
<accession>A0A9D4BKS3</accession>
<dbReference type="AlphaFoldDB" id="A0A9D4BKS3"/>
<sequence length="73" mass="8397">MSQLQSPQVRKFRSRSKISASDGSRNSGDDEYTNRYLLSLRNYVHFRAFLLLKASVITSSESRQAKCFYSISL</sequence>
<reference evidence="2" key="2">
    <citation type="submission" date="2020-11" db="EMBL/GenBank/DDBJ databases">
        <authorList>
            <person name="McCartney M.A."/>
            <person name="Auch B."/>
            <person name="Kono T."/>
            <person name="Mallez S."/>
            <person name="Becker A."/>
            <person name="Gohl D.M."/>
            <person name="Silverstein K.A.T."/>
            <person name="Koren S."/>
            <person name="Bechman K.B."/>
            <person name="Herman A."/>
            <person name="Abrahante J.E."/>
            <person name="Garbe J."/>
        </authorList>
    </citation>
    <scope>NUCLEOTIDE SEQUENCE</scope>
    <source>
        <strain evidence="2">Duluth1</strain>
        <tissue evidence="2">Whole animal</tissue>
    </source>
</reference>
<reference evidence="2" key="1">
    <citation type="journal article" date="2019" name="bioRxiv">
        <title>The Genome of the Zebra Mussel, Dreissena polymorpha: A Resource for Invasive Species Research.</title>
        <authorList>
            <person name="McCartney M.A."/>
            <person name="Auch B."/>
            <person name="Kono T."/>
            <person name="Mallez S."/>
            <person name="Zhang Y."/>
            <person name="Obille A."/>
            <person name="Becker A."/>
            <person name="Abrahante J.E."/>
            <person name="Garbe J."/>
            <person name="Badalamenti J.P."/>
            <person name="Herman A."/>
            <person name="Mangelson H."/>
            <person name="Liachko I."/>
            <person name="Sullivan S."/>
            <person name="Sone E.D."/>
            <person name="Koren S."/>
            <person name="Silverstein K.A.T."/>
            <person name="Beckman K.B."/>
            <person name="Gohl D.M."/>
        </authorList>
    </citation>
    <scope>NUCLEOTIDE SEQUENCE</scope>
    <source>
        <strain evidence="2">Duluth1</strain>
        <tissue evidence="2">Whole animal</tissue>
    </source>
</reference>
<evidence type="ECO:0000313" key="3">
    <source>
        <dbReference type="Proteomes" id="UP000828390"/>
    </source>
</evidence>
<dbReference type="Proteomes" id="UP000828390">
    <property type="component" value="Unassembled WGS sequence"/>
</dbReference>